<dbReference type="Pfam" id="PF12625">
    <property type="entry name" value="Arabinose_bd"/>
    <property type="match status" value="1"/>
</dbReference>
<keyword evidence="3" id="KW-0804">Transcription</keyword>
<dbReference type="SMART" id="SM00342">
    <property type="entry name" value="HTH_ARAC"/>
    <property type="match status" value="1"/>
</dbReference>
<proteinExistence type="predicted"/>
<evidence type="ECO:0000256" key="1">
    <source>
        <dbReference type="ARBA" id="ARBA00023015"/>
    </source>
</evidence>
<dbReference type="Gene3D" id="1.10.10.60">
    <property type="entry name" value="Homeodomain-like"/>
    <property type="match status" value="1"/>
</dbReference>
<evidence type="ECO:0000313" key="6">
    <source>
        <dbReference type="EMBL" id="ODS00358.1"/>
    </source>
</evidence>
<evidence type="ECO:0000313" key="7">
    <source>
        <dbReference type="Proteomes" id="UP000094501"/>
    </source>
</evidence>
<dbReference type="SUPFAM" id="SSF46689">
    <property type="entry name" value="Homeodomain-like"/>
    <property type="match status" value="1"/>
</dbReference>
<keyword evidence="2" id="KW-0238">DNA-binding</keyword>
<dbReference type="EMBL" id="LPWG01000007">
    <property type="protein sequence ID" value="ODS00358.1"/>
    <property type="molecule type" value="Genomic_DNA"/>
</dbReference>
<gene>
    <name evidence="6" type="ORF">AUC68_00875</name>
</gene>
<comment type="caution">
    <text evidence="6">The sequence shown here is derived from an EMBL/GenBank/DDBJ whole genome shotgun (WGS) entry which is preliminary data.</text>
</comment>
<evidence type="ECO:0000256" key="4">
    <source>
        <dbReference type="SAM" id="MobiDB-lite"/>
    </source>
</evidence>
<dbReference type="InterPro" id="IPR032687">
    <property type="entry name" value="AraC-type_N"/>
</dbReference>
<dbReference type="InterPro" id="IPR018060">
    <property type="entry name" value="HTH_AraC"/>
</dbReference>
<keyword evidence="7" id="KW-1185">Reference proteome</keyword>
<dbReference type="PANTHER" id="PTHR47894:SF4">
    <property type="entry name" value="HTH-TYPE TRANSCRIPTIONAL REGULATOR GADX"/>
    <property type="match status" value="1"/>
</dbReference>
<feature type="region of interest" description="Disordered" evidence="4">
    <location>
        <begin position="307"/>
        <end position="326"/>
    </location>
</feature>
<keyword evidence="1" id="KW-0805">Transcription regulation</keyword>
<name>A0A1E3W3F6_9HYPH</name>
<dbReference type="PROSITE" id="PS01124">
    <property type="entry name" value="HTH_ARAC_FAMILY_2"/>
    <property type="match status" value="1"/>
</dbReference>
<dbReference type="InterPro" id="IPR009057">
    <property type="entry name" value="Homeodomain-like_sf"/>
</dbReference>
<organism evidence="6 7">
    <name type="scientific">Methyloceanibacter methanicus</name>
    <dbReference type="NCBI Taxonomy" id="1774968"/>
    <lineage>
        <taxon>Bacteria</taxon>
        <taxon>Pseudomonadati</taxon>
        <taxon>Pseudomonadota</taxon>
        <taxon>Alphaproteobacteria</taxon>
        <taxon>Hyphomicrobiales</taxon>
        <taxon>Hyphomicrobiaceae</taxon>
        <taxon>Methyloceanibacter</taxon>
    </lineage>
</organism>
<dbReference type="Proteomes" id="UP000094501">
    <property type="component" value="Unassembled WGS sequence"/>
</dbReference>
<dbReference type="GO" id="GO:0003700">
    <property type="term" value="F:DNA-binding transcription factor activity"/>
    <property type="evidence" value="ECO:0007669"/>
    <property type="project" value="InterPro"/>
</dbReference>
<dbReference type="STRING" id="1774968.AUC68_00875"/>
<dbReference type="Pfam" id="PF12833">
    <property type="entry name" value="HTH_18"/>
    <property type="match status" value="1"/>
</dbReference>
<accession>A0A1E3W3F6</accession>
<reference evidence="6 7" key="1">
    <citation type="journal article" date="2016" name="Environ. Microbiol.">
        <title>New Methyloceanibacter diversity from North Sea sediments includes methanotroph containing solely the soluble methane monooxygenase.</title>
        <authorList>
            <person name="Vekeman B."/>
            <person name="Kerckhof F.M."/>
            <person name="Cremers G."/>
            <person name="de Vos P."/>
            <person name="Vandamme P."/>
            <person name="Boon N."/>
            <person name="Op den Camp H.J."/>
            <person name="Heylen K."/>
        </authorList>
    </citation>
    <scope>NUCLEOTIDE SEQUENCE [LARGE SCALE GENOMIC DNA]</scope>
    <source>
        <strain evidence="6 7">R-67174</strain>
    </source>
</reference>
<protein>
    <recommendedName>
        <fullName evidence="5">HTH araC/xylS-type domain-containing protein</fullName>
    </recommendedName>
</protein>
<dbReference type="GO" id="GO:0000976">
    <property type="term" value="F:transcription cis-regulatory region binding"/>
    <property type="evidence" value="ECO:0007669"/>
    <property type="project" value="TreeGrafter"/>
</dbReference>
<dbReference type="GO" id="GO:0005829">
    <property type="term" value="C:cytosol"/>
    <property type="evidence" value="ECO:0007669"/>
    <property type="project" value="TreeGrafter"/>
</dbReference>
<dbReference type="AlphaFoldDB" id="A0A1E3W3F6"/>
<evidence type="ECO:0000259" key="5">
    <source>
        <dbReference type="PROSITE" id="PS01124"/>
    </source>
</evidence>
<evidence type="ECO:0000256" key="3">
    <source>
        <dbReference type="ARBA" id="ARBA00023163"/>
    </source>
</evidence>
<evidence type="ECO:0000256" key="2">
    <source>
        <dbReference type="ARBA" id="ARBA00023125"/>
    </source>
</evidence>
<feature type="domain" description="HTH araC/xylS-type" evidence="5">
    <location>
        <begin position="216"/>
        <end position="308"/>
    </location>
</feature>
<sequence length="326" mass="36030">MVIDAVGELVLQRAFQAHDIGFGAAEKTNLFVPHTAMLGIFERTARHVGARDFGLRVGERMPYPSYGPWAQYCGSAPTLGEAINRMCDAVHFQQAGAVVTLEREGGHAVLRHYAHTLNVPHRQHSDHLLFPLLHFARLYLGTEWRPAWFELNYPRDADAGEIESRLPAPVRFGTRAIGIAMPATALTAPRIAPDRAVTFAEIKSEDPVQFFNEPLRSIAALAMLRLMEGKTDIDGTAQLAGISARTLQRSLSDEGLSYRALLDHIRTRRAKQLLDQPGLTVTQVALALGYSEHANFTRAFTRWTGQSPLHSGCKTPRRGHGGPDTR</sequence>
<dbReference type="PANTHER" id="PTHR47894">
    <property type="entry name" value="HTH-TYPE TRANSCRIPTIONAL REGULATOR GADX"/>
    <property type="match status" value="1"/>
</dbReference>